<feature type="chain" id="PRO_5012105037" evidence="2">
    <location>
        <begin position="24"/>
        <end position="321"/>
    </location>
</feature>
<dbReference type="EMBL" id="FZOY01000002">
    <property type="protein sequence ID" value="SNS53965.1"/>
    <property type="molecule type" value="Genomic_DNA"/>
</dbReference>
<dbReference type="Gene3D" id="3.60.15.10">
    <property type="entry name" value="Ribonuclease Z/Hydroxyacylglutathione hydrolase-like"/>
    <property type="match status" value="1"/>
</dbReference>
<dbReference type="InterPro" id="IPR044094">
    <property type="entry name" value="AtsA-like_MBL-fold"/>
</dbReference>
<dbReference type="PANTHER" id="PTHR46018">
    <property type="entry name" value="ZINC PHOSPHODIESTERASE ELAC PROTEIN 1"/>
    <property type="match status" value="1"/>
</dbReference>
<dbReference type="RefSeq" id="WP_089232306.1">
    <property type="nucleotide sequence ID" value="NZ_FZOY01000002.1"/>
</dbReference>
<organism evidence="4 5">
    <name type="scientific">Tropicimonas sediminicola</name>
    <dbReference type="NCBI Taxonomy" id="1031541"/>
    <lineage>
        <taxon>Bacteria</taxon>
        <taxon>Pseudomonadati</taxon>
        <taxon>Pseudomonadota</taxon>
        <taxon>Alphaproteobacteria</taxon>
        <taxon>Rhodobacterales</taxon>
        <taxon>Roseobacteraceae</taxon>
        <taxon>Tropicimonas</taxon>
    </lineage>
</organism>
<dbReference type="AlphaFoldDB" id="A0A239FAZ6"/>
<keyword evidence="1" id="KW-0378">Hydrolase</keyword>
<keyword evidence="2" id="KW-0732">Signal</keyword>
<dbReference type="SUPFAM" id="SSF56281">
    <property type="entry name" value="Metallo-hydrolase/oxidoreductase"/>
    <property type="match status" value="1"/>
</dbReference>
<dbReference type="SMART" id="SM00849">
    <property type="entry name" value="Lactamase_B"/>
    <property type="match status" value="1"/>
</dbReference>
<reference evidence="4 5" key="1">
    <citation type="submission" date="2017-06" db="EMBL/GenBank/DDBJ databases">
        <authorList>
            <person name="Kim H.J."/>
            <person name="Triplett B.A."/>
        </authorList>
    </citation>
    <scope>NUCLEOTIDE SEQUENCE [LARGE SCALE GENOMIC DNA]</scope>
    <source>
        <strain evidence="4 5">DSM 29339</strain>
    </source>
</reference>
<feature type="signal peptide" evidence="2">
    <location>
        <begin position="1"/>
        <end position="23"/>
    </location>
</feature>
<name>A0A239FAZ6_9RHOB</name>
<dbReference type="OrthoDB" id="9803916at2"/>
<evidence type="ECO:0000313" key="5">
    <source>
        <dbReference type="Proteomes" id="UP000198426"/>
    </source>
</evidence>
<sequence>MEYKSTTLVATLLASLIGASAAAQDAKPDFVVTLLGTGVPDPRIDRFGSSTLVQAGGLNLVFDAGRGAMQRIDQLGIVPAEIDHIFLTHFHSDHTIGLPDLWLTPWLPPQGRRVEPRTITGPVGTRQLTDGLTLAYAEDHRIRIADAGLDPKGVEWDVTEFDQDGSVFEENGVAVTAFANFHGEHLNPSYGYRIDYDGRSVVISGDTKPNENVVKHATGVDLLIHEVAMADPKIAERPPIKVIMGHHTNPTEAAEIFTRTQPKMAAFTHFVFLGQGPGRPDAEDVMAEAKAGYDGPMIDGVDLMQFVIGDAVEVIDPREGN</sequence>
<dbReference type="PANTHER" id="PTHR46018:SF2">
    <property type="entry name" value="ZINC PHOSPHODIESTERASE ELAC PROTEIN 1"/>
    <property type="match status" value="1"/>
</dbReference>
<dbReference type="InterPro" id="IPR001279">
    <property type="entry name" value="Metallo-B-lactamas"/>
</dbReference>
<evidence type="ECO:0000256" key="1">
    <source>
        <dbReference type="ARBA" id="ARBA00022801"/>
    </source>
</evidence>
<dbReference type="InterPro" id="IPR036866">
    <property type="entry name" value="RibonucZ/Hydroxyglut_hydro"/>
</dbReference>
<gene>
    <name evidence="4" type="ORF">SAMN05421757_102584</name>
</gene>
<dbReference type="Pfam" id="PF12706">
    <property type="entry name" value="Lactamase_B_2"/>
    <property type="match status" value="1"/>
</dbReference>
<protein>
    <submittedName>
        <fullName evidence="4">Ribonuclease Z</fullName>
    </submittedName>
</protein>
<dbReference type="GO" id="GO:0042781">
    <property type="term" value="F:3'-tRNA processing endoribonuclease activity"/>
    <property type="evidence" value="ECO:0007669"/>
    <property type="project" value="TreeGrafter"/>
</dbReference>
<dbReference type="Proteomes" id="UP000198426">
    <property type="component" value="Unassembled WGS sequence"/>
</dbReference>
<proteinExistence type="predicted"/>
<evidence type="ECO:0000256" key="2">
    <source>
        <dbReference type="SAM" id="SignalP"/>
    </source>
</evidence>
<feature type="domain" description="Metallo-beta-lactamase" evidence="3">
    <location>
        <begin position="47"/>
        <end position="246"/>
    </location>
</feature>
<keyword evidence="5" id="KW-1185">Reference proteome</keyword>
<evidence type="ECO:0000259" key="3">
    <source>
        <dbReference type="SMART" id="SM00849"/>
    </source>
</evidence>
<evidence type="ECO:0000313" key="4">
    <source>
        <dbReference type="EMBL" id="SNS53965.1"/>
    </source>
</evidence>
<accession>A0A239FAZ6</accession>
<dbReference type="CDD" id="cd07719">
    <property type="entry name" value="arylsulfatase_AtsA-like_MBL-fold"/>
    <property type="match status" value="1"/>
</dbReference>